<dbReference type="CDD" id="cd03801">
    <property type="entry name" value="GT4_PimA-like"/>
    <property type="match status" value="1"/>
</dbReference>
<dbReference type="PANTHER" id="PTHR12526">
    <property type="entry name" value="GLYCOSYLTRANSFERASE"/>
    <property type="match status" value="1"/>
</dbReference>
<accession>A0A0U9HNE6</accession>
<feature type="domain" description="Glycosyltransferase subfamily 4-like N-terminal" evidence="2">
    <location>
        <begin position="12"/>
        <end position="161"/>
    </location>
</feature>
<reference evidence="4" key="1">
    <citation type="submission" date="2016-01" db="EMBL/GenBank/DDBJ databases">
        <title>Draft genome sequence of Thermodesulfovibrio aggregans strain TGE-P1.</title>
        <authorList>
            <person name="Sekiguchi Y."/>
            <person name="Ohashi A."/>
            <person name="Matsuura N."/>
            <person name="Tourlousse M.D."/>
        </authorList>
    </citation>
    <scope>NUCLEOTIDE SEQUENCE [LARGE SCALE GENOMIC DNA]</scope>
    <source>
        <strain evidence="4">TGE-P1</strain>
    </source>
</reference>
<keyword evidence="3" id="KW-0808">Transferase</keyword>
<protein>
    <submittedName>
        <fullName evidence="3">Glycosyltransferase</fullName>
    </submittedName>
</protein>
<evidence type="ECO:0000259" key="2">
    <source>
        <dbReference type="Pfam" id="PF13439"/>
    </source>
</evidence>
<dbReference type="RefSeq" id="WP_059176018.1">
    <property type="nucleotide sequence ID" value="NZ_BCNO01000001.1"/>
</dbReference>
<evidence type="ECO:0000259" key="1">
    <source>
        <dbReference type="Pfam" id="PF00534"/>
    </source>
</evidence>
<dbReference type="Gene3D" id="3.40.50.2000">
    <property type="entry name" value="Glycogen Phosphorylase B"/>
    <property type="match status" value="2"/>
</dbReference>
<gene>
    <name evidence="3" type="ORF">TAGGR_1767</name>
</gene>
<dbReference type="OrthoDB" id="5490278at2"/>
<dbReference type="Pfam" id="PF13439">
    <property type="entry name" value="Glyco_transf_4"/>
    <property type="match status" value="1"/>
</dbReference>
<organism evidence="3 4">
    <name type="scientific">Thermodesulfovibrio aggregans</name>
    <dbReference type="NCBI Taxonomy" id="86166"/>
    <lineage>
        <taxon>Bacteria</taxon>
        <taxon>Pseudomonadati</taxon>
        <taxon>Nitrospirota</taxon>
        <taxon>Thermodesulfovibrionia</taxon>
        <taxon>Thermodesulfovibrionales</taxon>
        <taxon>Thermodesulfovibrionaceae</taxon>
        <taxon>Thermodesulfovibrio</taxon>
    </lineage>
</organism>
<dbReference type="Proteomes" id="UP000054976">
    <property type="component" value="Unassembled WGS sequence"/>
</dbReference>
<dbReference type="AlphaFoldDB" id="A0A0U9HNE6"/>
<keyword evidence="4" id="KW-1185">Reference proteome</keyword>
<proteinExistence type="predicted"/>
<dbReference type="InterPro" id="IPR001296">
    <property type="entry name" value="Glyco_trans_1"/>
</dbReference>
<dbReference type="SUPFAM" id="SSF53756">
    <property type="entry name" value="UDP-Glycosyltransferase/glycogen phosphorylase"/>
    <property type="match status" value="1"/>
</dbReference>
<dbReference type="Pfam" id="PF00534">
    <property type="entry name" value="Glycos_transf_1"/>
    <property type="match status" value="1"/>
</dbReference>
<dbReference type="EMBL" id="BCNO01000001">
    <property type="protein sequence ID" value="GAQ94583.1"/>
    <property type="molecule type" value="Genomic_DNA"/>
</dbReference>
<feature type="domain" description="Glycosyl transferase family 1" evidence="1">
    <location>
        <begin position="173"/>
        <end position="329"/>
    </location>
</feature>
<evidence type="ECO:0000313" key="4">
    <source>
        <dbReference type="Proteomes" id="UP000054976"/>
    </source>
</evidence>
<evidence type="ECO:0000313" key="3">
    <source>
        <dbReference type="EMBL" id="GAQ94583.1"/>
    </source>
</evidence>
<sequence length="365" mass="41393">MRILHTEWSEGYGGQERRILLECKGFKARGHYVAIACRPQARLYKWAKKEGIEVFEVPFHKALDFKSIFKLIKIIREKNIEIVNTHSGIDSWCGGLAAKLASVSVLVRTRHLSLPLKRNIFNFIHYMPDMIITCGENMRKNLIKNCGFPPDKLISIPTGVENKFFSIIRDKSLKNKYGLKEDTPVIVNIGILRREKGHEITLRAFKLVLEKIPEAMLLIVGDGPSKPRILKEVENLNLNNKVIFTGFIDDPSEVLAFADIFVMSPWPISEGLPQSLLQAFAAGVPAVATCVGSIPEVLIDNKTGLLIKPGDYRAMADSIIKMLYNYKWALELALQGKKIVEEKYSEKVMISKLENLYKELLKRKV</sequence>
<name>A0A0U9HNE6_9BACT</name>
<dbReference type="GO" id="GO:0016757">
    <property type="term" value="F:glycosyltransferase activity"/>
    <property type="evidence" value="ECO:0007669"/>
    <property type="project" value="InterPro"/>
</dbReference>
<dbReference type="PANTHER" id="PTHR12526:SF638">
    <property type="entry name" value="SPORE COAT PROTEIN SA"/>
    <property type="match status" value="1"/>
</dbReference>
<dbReference type="InterPro" id="IPR028098">
    <property type="entry name" value="Glyco_trans_4-like_N"/>
</dbReference>
<dbReference type="STRING" id="86166.TAGGR_1767"/>
<comment type="caution">
    <text evidence="3">The sequence shown here is derived from an EMBL/GenBank/DDBJ whole genome shotgun (WGS) entry which is preliminary data.</text>
</comment>